<dbReference type="RefSeq" id="WP_178086950.1">
    <property type="nucleotide sequence ID" value="NZ_CABFVA020000066.1"/>
</dbReference>
<gene>
    <name evidence="2" type="ORF">MAMT_01236</name>
</gene>
<keyword evidence="1" id="KW-0472">Membrane</keyword>
<evidence type="ECO:0000313" key="3">
    <source>
        <dbReference type="Proteomes" id="UP000334923"/>
    </source>
</evidence>
<sequence>METTIAQAGRRIRLTPVCTRPAIIGCLTAVLAATFVVWLWEGLFGASLGLAQIFGGALAALLVLPVATAALRDPALLAEPIHVFLVGCVYFLVLDMATLRDVEEFPPLSILLGETAFVVFLVPALALWLLVKARRSPLTPILRWGAGTISANTLFWMAFAVFSLEVFKRFALVGWSVSQFWYLLLQSRAGGVEGDAMHFGVNGDWRVILQPIGVVFPATLFLADRAWKKGVRPLKKTVLLLISIAQLGILVLDGARSLVVMSLVLPFLARALERDPSIRRWLWGIVAGSFLLAPLFDTMVQVRASGWSNMDRVDKVAWNAAEAHRDDNFHWVVNIVDVLRSRGPLLQQDHQGPLGFIDGLAEEGGSFAISLIPRIFWPEKPMAIDNGDDLRSWNVTTSIVGDLLRMGGISFLLVGGLLFGLGVRILEPIYWTRMRGEGELLGYALLMYLLLHEVRGIMAYHVWGFVFLILMGGFRAQRWMAEHFGSKRRSRQLSVG</sequence>
<dbReference type="AlphaFoldDB" id="A0A5E6MAQ9"/>
<feature type="transmembrane region" description="Helical" evidence="1">
    <location>
        <begin position="207"/>
        <end position="227"/>
    </location>
</feature>
<dbReference type="EMBL" id="CABFVA020000066">
    <property type="protein sequence ID" value="VVM06495.1"/>
    <property type="molecule type" value="Genomic_DNA"/>
</dbReference>
<feature type="transmembrane region" description="Helical" evidence="1">
    <location>
        <begin position="76"/>
        <end position="93"/>
    </location>
</feature>
<accession>A0A5E6MAQ9</accession>
<feature type="transmembrane region" description="Helical" evidence="1">
    <location>
        <begin position="141"/>
        <end position="162"/>
    </location>
</feature>
<feature type="transmembrane region" description="Helical" evidence="1">
    <location>
        <begin position="239"/>
        <end position="269"/>
    </location>
</feature>
<name>A0A5E6MAQ9_9BACT</name>
<keyword evidence="1" id="KW-1133">Transmembrane helix</keyword>
<feature type="transmembrane region" description="Helical" evidence="1">
    <location>
        <begin position="105"/>
        <end position="129"/>
    </location>
</feature>
<evidence type="ECO:0000313" key="2">
    <source>
        <dbReference type="EMBL" id="VVM06495.1"/>
    </source>
</evidence>
<dbReference type="Proteomes" id="UP000334923">
    <property type="component" value="Unassembled WGS sequence"/>
</dbReference>
<keyword evidence="3" id="KW-1185">Reference proteome</keyword>
<feature type="transmembrane region" description="Helical" evidence="1">
    <location>
        <begin position="21"/>
        <end position="40"/>
    </location>
</feature>
<reference evidence="2 3" key="1">
    <citation type="submission" date="2019-09" db="EMBL/GenBank/DDBJ databases">
        <authorList>
            <person name="Cremers G."/>
        </authorList>
    </citation>
    <scope>NUCLEOTIDE SEQUENCE [LARGE SCALE GENOMIC DNA]</scope>
    <source>
        <strain evidence="2">4A</strain>
    </source>
</reference>
<evidence type="ECO:0000256" key="1">
    <source>
        <dbReference type="SAM" id="Phobius"/>
    </source>
</evidence>
<proteinExistence type="predicted"/>
<keyword evidence="1" id="KW-0812">Transmembrane</keyword>
<organism evidence="2 3">
    <name type="scientific">Methylacidimicrobium tartarophylax</name>
    <dbReference type="NCBI Taxonomy" id="1041768"/>
    <lineage>
        <taxon>Bacteria</taxon>
        <taxon>Pseudomonadati</taxon>
        <taxon>Verrucomicrobiota</taxon>
        <taxon>Methylacidimicrobium</taxon>
    </lineage>
</organism>
<feature type="transmembrane region" description="Helical" evidence="1">
    <location>
        <begin position="46"/>
        <end position="64"/>
    </location>
</feature>
<protein>
    <submittedName>
        <fullName evidence="2">Uncharacterized protein</fullName>
    </submittedName>
</protein>
<feature type="transmembrane region" description="Helical" evidence="1">
    <location>
        <begin position="403"/>
        <end position="426"/>
    </location>
</feature>
<feature type="transmembrane region" description="Helical" evidence="1">
    <location>
        <begin position="281"/>
        <end position="300"/>
    </location>
</feature>
<feature type="transmembrane region" description="Helical" evidence="1">
    <location>
        <begin position="446"/>
        <end position="470"/>
    </location>
</feature>